<accession>A0A3N0X8H1</accession>
<evidence type="ECO:0000313" key="1">
    <source>
        <dbReference type="EMBL" id="ROI13465.1"/>
    </source>
</evidence>
<gene>
    <name evidence="1" type="ORF">EGH73_08290</name>
</gene>
<proteinExistence type="predicted"/>
<sequence length="60" mass="6768">MVGKTAVWRAERKCFAWELSARAKNTLKTFAYETQVFLVCAENMAAAKVFSLRPEYCCAG</sequence>
<dbReference type="EMBL" id="RJTU01000056">
    <property type="protein sequence ID" value="ROI13465.1"/>
    <property type="molecule type" value="Genomic_DNA"/>
</dbReference>
<comment type="caution">
    <text evidence="1">The sequence shown here is derived from an EMBL/GenBank/DDBJ whole genome shotgun (WGS) entry which is preliminary data.</text>
</comment>
<dbReference type="AlphaFoldDB" id="A0A3N0X8H1"/>
<dbReference type="Proteomes" id="UP000267623">
    <property type="component" value="Unassembled WGS sequence"/>
</dbReference>
<name>A0A3N0X8H1_9FLAO</name>
<evidence type="ECO:0000313" key="2">
    <source>
        <dbReference type="Proteomes" id="UP000267623"/>
    </source>
</evidence>
<organism evidence="1 2">
    <name type="scientific">Epilithonimonas hominis</name>
    <dbReference type="NCBI Taxonomy" id="420404"/>
    <lineage>
        <taxon>Bacteria</taxon>
        <taxon>Pseudomonadati</taxon>
        <taxon>Bacteroidota</taxon>
        <taxon>Flavobacteriia</taxon>
        <taxon>Flavobacteriales</taxon>
        <taxon>Weeksellaceae</taxon>
        <taxon>Chryseobacterium group</taxon>
        <taxon>Epilithonimonas</taxon>
    </lineage>
</organism>
<reference evidence="2" key="1">
    <citation type="submission" date="2018-11" db="EMBL/GenBank/DDBJ databases">
        <title>Proposal to divide the Flavobacteriaceae and reorganize its genera based on Amino Acid Identity values calculated from whole genome sequences.</title>
        <authorList>
            <person name="Nicholson A.C."/>
            <person name="Gulvik C.A."/>
            <person name="Whitney A.M."/>
            <person name="Humrighouse B.W."/>
            <person name="Bell M."/>
            <person name="Holmes B."/>
            <person name="Steigerwalt A."/>
            <person name="Villarma A."/>
            <person name="Sheth M."/>
            <person name="Batra D."/>
            <person name="Pryor J."/>
            <person name="Bernardet J.-F."/>
            <person name="Hugo C."/>
            <person name="Kampfer P."/>
            <person name="Newman J."/>
            <person name="Mcquiston J."/>
        </authorList>
    </citation>
    <scope>NUCLEOTIDE SEQUENCE [LARGE SCALE GENOMIC DNA]</scope>
    <source>
        <strain evidence="2">DSM 22165</strain>
    </source>
</reference>
<protein>
    <submittedName>
        <fullName evidence="1">Uncharacterized protein</fullName>
    </submittedName>
</protein>